<dbReference type="GO" id="GO:0005743">
    <property type="term" value="C:mitochondrial inner membrane"/>
    <property type="evidence" value="ECO:0007669"/>
    <property type="project" value="UniProtKB-SubCell"/>
</dbReference>
<proteinExistence type="inferred from homology"/>
<protein>
    <recommendedName>
        <fullName evidence="6">NADH dehydrogenase [ubiquinone] iron-sulfur protein 5</fullName>
    </recommendedName>
    <alternativeName>
        <fullName evidence="14">Complex I-15 kDa</fullName>
    </alternativeName>
    <alternativeName>
        <fullName evidence="15">NADH-ubiquinone oxidoreductase 15 kDa subunit</fullName>
    </alternativeName>
</protein>
<feature type="disulfide bond" evidence="16">
    <location>
        <begin position="14"/>
        <end position="44"/>
    </location>
</feature>
<dbReference type="GO" id="GO:0005758">
    <property type="term" value="C:mitochondrial intermembrane space"/>
    <property type="evidence" value="ECO:0007669"/>
    <property type="project" value="UniProtKB-SubCell"/>
</dbReference>
<evidence type="ECO:0000313" key="17">
    <source>
        <dbReference type="EMBL" id="KIJ36713.1"/>
    </source>
</evidence>
<evidence type="ECO:0000256" key="7">
    <source>
        <dbReference type="ARBA" id="ARBA00022448"/>
    </source>
</evidence>
<evidence type="ECO:0000313" key="18">
    <source>
        <dbReference type="Proteomes" id="UP000054279"/>
    </source>
</evidence>
<evidence type="ECO:0000256" key="15">
    <source>
        <dbReference type="ARBA" id="ARBA00032739"/>
    </source>
</evidence>
<evidence type="ECO:0000256" key="1">
    <source>
        <dbReference type="ARBA" id="ARBA00003195"/>
    </source>
</evidence>
<comment type="function">
    <text evidence="1">Accessory subunit of the mitochondrial membrane respiratory chain NADH dehydrogenase (Complex I), that is believed not to be involved in catalysis. Complex I functions in the transfer of electrons from NADH to the respiratory chain. The immediate electron acceptor for the enzyme is believed to be ubiquinone.</text>
</comment>
<dbReference type="HOGENOM" id="CLU_162182_0_0_1"/>
<dbReference type="AlphaFoldDB" id="A0A0C9U1L9"/>
<evidence type="ECO:0000256" key="16">
    <source>
        <dbReference type="PIRSR" id="PIRSR619342-50"/>
    </source>
</evidence>
<dbReference type="EMBL" id="KN837175">
    <property type="protein sequence ID" value="KIJ36713.1"/>
    <property type="molecule type" value="Genomic_DNA"/>
</dbReference>
<keyword evidence="7" id="KW-0813">Transport</keyword>
<evidence type="ECO:0000256" key="9">
    <source>
        <dbReference type="ARBA" id="ARBA00022792"/>
    </source>
</evidence>
<evidence type="ECO:0000256" key="10">
    <source>
        <dbReference type="ARBA" id="ARBA00022982"/>
    </source>
</evidence>
<evidence type="ECO:0000256" key="6">
    <source>
        <dbReference type="ARBA" id="ARBA00013482"/>
    </source>
</evidence>
<keyword evidence="8" id="KW-0679">Respiratory chain</keyword>
<dbReference type="Proteomes" id="UP000054279">
    <property type="component" value="Unassembled WGS sequence"/>
</dbReference>
<dbReference type="OrthoDB" id="9992197at2759"/>
<dbReference type="InterPro" id="IPR019342">
    <property type="entry name" value="NADH_UbQ_OxRdtase_FeS-su5"/>
</dbReference>
<comment type="subunit">
    <text evidence="5">Mammalian complex I is composed of 45 different subunits. This is a component of the iron-sulfur (IP) fragment of the enzyme.</text>
</comment>
<evidence type="ECO:0000256" key="8">
    <source>
        <dbReference type="ARBA" id="ARBA00022660"/>
    </source>
</evidence>
<keyword evidence="12" id="KW-0472">Membrane</keyword>
<comment type="similarity">
    <text evidence="4">Belongs to the complex I NDUFS5 subunit family.</text>
</comment>
<dbReference type="PANTHER" id="PTHR15224">
    <property type="entry name" value="NADH DEHYDROGENASE [UBIQUINONE] IRON-SULFUR PROTEIN 5"/>
    <property type="match status" value="1"/>
</dbReference>
<name>A0A0C9U1L9_SPHS4</name>
<organism evidence="17 18">
    <name type="scientific">Sphaerobolus stellatus (strain SS14)</name>
    <dbReference type="NCBI Taxonomy" id="990650"/>
    <lineage>
        <taxon>Eukaryota</taxon>
        <taxon>Fungi</taxon>
        <taxon>Dikarya</taxon>
        <taxon>Basidiomycota</taxon>
        <taxon>Agaricomycotina</taxon>
        <taxon>Agaricomycetes</taxon>
        <taxon>Phallomycetidae</taxon>
        <taxon>Geastrales</taxon>
        <taxon>Sphaerobolaceae</taxon>
        <taxon>Sphaerobolus</taxon>
    </lineage>
</organism>
<evidence type="ECO:0000256" key="2">
    <source>
        <dbReference type="ARBA" id="ARBA00004569"/>
    </source>
</evidence>
<evidence type="ECO:0000256" key="12">
    <source>
        <dbReference type="ARBA" id="ARBA00023136"/>
    </source>
</evidence>
<evidence type="ECO:0000256" key="3">
    <source>
        <dbReference type="ARBA" id="ARBA00004637"/>
    </source>
</evidence>
<keyword evidence="11" id="KW-0496">Mitochondrion</keyword>
<evidence type="ECO:0000256" key="5">
    <source>
        <dbReference type="ARBA" id="ARBA00011261"/>
    </source>
</evidence>
<reference evidence="17 18" key="1">
    <citation type="submission" date="2014-06" db="EMBL/GenBank/DDBJ databases">
        <title>Evolutionary Origins and Diversification of the Mycorrhizal Mutualists.</title>
        <authorList>
            <consortium name="DOE Joint Genome Institute"/>
            <consortium name="Mycorrhizal Genomics Consortium"/>
            <person name="Kohler A."/>
            <person name="Kuo A."/>
            <person name="Nagy L.G."/>
            <person name="Floudas D."/>
            <person name="Copeland A."/>
            <person name="Barry K.W."/>
            <person name="Cichocki N."/>
            <person name="Veneault-Fourrey C."/>
            <person name="LaButti K."/>
            <person name="Lindquist E.A."/>
            <person name="Lipzen A."/>
            <person name="Lundell T."/>
            <person name="Morin E."/>
            <person name="Murat C."/>
            <person name="Riley R."/>
            <person name="Ohm R."/>
            <person name="Sun H."/>
            <person name="Tunlid A."/>
            <person name="Henrissat B."/>
            <person name="Grigoriev I.V."/>
            <person name="Hibbett D.S."/>
            <person name="Martin F."/>
        </authorList>
    </citation>
    <scope>NUCLEOTIDE SEQUENCE [LARGE SCALE GENOMIC DNA]</scope>
    <source>
        <strain evidence="17 18">SS14</strain>
    </source>
</reference>
<feature type="disulfide bond" evidence="16">
    <location>
        <begin position="24"/>
        <end position="34"/>
    </location>
</feature>
<accession>A0A0C9U1L9</accession>
<keyword evidence="9" id="KW-0999">Mitochondrion inner membrane</keyword>
<evidence type="ECO:0000256" key="13">
    <source>
        <dbReference type="ARBA" id="ARBA00023157"/>
    </source>
</evidence>
<sequence>MASGFGYHGGRSRCYNYWQEFMKCYTQTDDPGACRPPAEDYMECLHHTKEIERAKIVHHQFLKLAEQQAHEGQKAGELLGDGVIVGVGLIAKDRGESGGPKH</sequence>
<evidence type="ECO:0000256" key="4">
    <source>
        <dbReference type="ARBA" id="ARBA00007372"/>
    </source>
</evidence>
<keyword evidence="10" id="KW-0249">Electron transport</keyword>
<dbReference type="CDD" id="cd24141">
    <property type="entry name" value="NDUFS5-like"/>
    <property type="match status" value="1"/>
</dbReference>
<dbReference type="GO" id="GO:0032981">
    <property type="term" value="P:mitochondrial respiratory chain complex I assembly"/>
    <property type="evidence" value="ECO:0007669"/>
    <property type="project" value="TreeGrafter"/>
</dbReference>
<evidence type="ECO:0000256" key="11">
    <source>
        <dbReference type="ARBA" id="ARBA00023128"/>
    </source>
</evidence>
<comment type="subcellular location">
    <subcellularLocation>
        <location evidence="3">Mitochondrion inner membrane</location>
        <topology evidence="3">Peripheral membrane protein</topology>
    </subcellularLocation>
    <subcellularLocation>
        <location evidence="2">Mitochondrion intermembrane space</location>
    </subcellularLocation>
</comment>
<keyword evidence="18" id="KW-1185">Reference proteome</keyword>
<gene>
    <name evidence="17" type="ORF">M422DRAFT_782079</name>
</gene>
<keyword evidence="13 16" id="KW-1015">Disulfide bond</keyword>
<evidence type="ECO:0000256" key="14">
    <source>
        <dbReference type="ARBA" id="ARBA00031222"/>
    </source>
</evidence>
<dbReference type="PANTHER" id="PTHR15224:SF1">
    <property type="entry name" value="NADH DEHYDROGENASE [UBIQUINONE] IRON-SULFUR PROTEIN 5"/>
    <property type="match status" value="1"/>
</dbReference>